<dbReference type="AlphaFoldDB" id="X1EAY3"/>
<dbReference type="EMBL" id="BART01040652">
    <property type="protein sequence ID" value="GAH30441.1"/>
    <property type="molecule type" value="Genomic_DNA"/>
</dbReference>
<reference evidence="1" key="1">
    <citation type="journal article" date="2014" name="Front. Microbiol.">
        <title>High frequency of phylogenetically diverse reductive dehalogenase-homologous genes in deep subseafloor sedimentary metagenomes.</title>
        <authorList>
            <person name="Kawai M."/>
            <person name="Futagami T."/>
            <person name="Toyoda A."/>
            <person name="Takaki Y."/>
            <person name="Nishi S."/>
            <person name="Hori S."/>
            <person name="Arai W."/>
            <person name="Tsubouchi T."/>
            <person name="Morono Y."/>
            <person name="Uchiyama I."/>
            <person name="Ito T."/>
            <person name="Fujiyama A."/>
            <person name="Inagaki F."/>
            <person name="Takami H."/>
        </authorList>
    </citation>
    <scope>NUCLEOTIDE SEQUENCE</scope>
    <source>
        <strain evidence="1">Expedition CK06-06</strain>
    </source>
</reference>
<organism evidence="1">
    <name type="scientific">marine sediment metagenome</name>
    <dbReference type="NCBI Taxonomy" id="412755"/>
    <lineage>
        <taxon>unclassified sequences</taxon>
        <taxon>metagenomes</taxon>
        <taxon>ecological metagenomes</taxon>
    </lineage>
</organism>
<accession>X1EAY3</accession>
<feature type="non-terminal residue" evidence="1">
    <location>
        <position position="1"/>
    </location>
</feature>
<comment type="caution">
    <text evidence="1">The sequence shown here is derived from an EMBL/GenBank/DDBJ whole genome shotgun (WGS) entry which is preliminary data.</text>
</comment>
<evidence type="ECO:0000313" key="1">
    <source>
        <dbReference type="EMBL" id="GAH30441.1"/>
    </source>
</evidence>
<sequence length="32" mass="3639">KIQADLKLLGNSFVLGEEASPNRLSSYQCFYF</sequence>
<name>X1EAY3_9ZZZZ</name>
<gene>
    <name evidence="1" type="ORF">S01H4_66014</name>
</gene>
<proteinExistence type="predicted"/>
<protein>
    <submittedName>
        <fullName evidence="1">Uncharacterized protein</fullName>
    </submittedName>
</protein>